<sequence>MLDDVRQRRDHLMSWLRSEIKKDLLVHWEPNEGFRHQRLTNRAKRALARSSKYTGGSATFMKIKSKSLDREAILVETFKYTHMLKENKERFVDQRSQDYYRLDATTQ</sequence>
<evidence type="ECO:0000313" key="1">
    <source>
        <dbReference type="EMBL" id="RYR33614.1"/>
    </source>
</evidence>
<evidence type="ECO:0000313" key="2">
    <source>
        <dbReference type="Proteomes" id="UP000289738"/>
    </source>
</evidence>
<protein>
    <submittedName>
        <fullName evidence="1">Uncharacterized protein</fullName>
    </submittedName>
</protein>
<proteinExistence type="predicted"/>
<organism evidence="1 2">
    <name type="scientific">Arachis hypogaea</name>
    <name type="common">Peanut</name>
    <dbReference type="NCBI Taxonomy" id="3818"/>
    <lineage>
        <taxon>Eukaryota</taxon>
        <taxon>Viridiplantae</taxon>
        <taxon>Streptophyta</taxon>
        <taxon>Embryophyta</taxon>
        <taxon>Tracheophyta</taxon>
        <taxon>Spermatophyta</taxon>
        <taxon>Magnoliopsida</taxon>
        <taxon>eudicotyledons</taxon>
        <taxon>Gunneridae</taxon>
        <taxon>Pentapetalae</taxon>
        <taxon>rosids</taxon>
        <taxon>fabids</taxon>
        <taxon>Fabales</taxon>
        <taxon>Fabaceae</taxon>
        <taxon>Papilionoideae</taxon>
        <taxon>50 kb inversion clade</taxon>
        <taxon>dalbergioids sensu lato</taxon>
        <taxon>Dalbergieae</taxon>
        <taxon>Pterocarpus clade</taxon>
        <taxon>Arachis</taxon>
    </lineage>
</organism>
<dbReference type="EMBL" id="SDMP01000010">
    <property type="protein sequence ID" value="RYR33614.1"/>
    <property type="molecule type" value="Genomic_DNA"/>
</dbReference>
<name>A0A445B4K2_ARAHY</name>
<comment type="caution">
    <text evidence="1">The sequence shown here is derived from an EMBL/GenBank/DDBJ whole genome shotgun (WGS) entry which is preliminary data.</text>
</comment>
<keyword evidence="2" id="KW-1185">Reference proteome</keyword>
<dbReference type="AlphaFoldDB" id="A0A445B4K2"/>
<dbReference type="Proteomes" id="UP000289738">
    <property type="component" value="Chromosome A10"/>
</dbReference>
<gene>
    <name evidence="1" type="ORF">Ahy_A10g048228</name>
</gene>
<reference evidence="1 2" key="1">
    <citation type="submission" date="2019-01" db="EMBL/GenBank/DDBJ databases">
        <title>Sequencing of cultivated peanut Arachis hypogaea provides insights into genome evolution and oil improvement.</title>
        <authorList>
            <person name="Chen X."/>
        </authorList>
    </citation>
    <scope>NUCLEOTIDE SEQUENCE [LARGE SCALE GENOMIC DNA]</scope>
    <source>
        <strain evidence="2">cv. Fuhuasheng</strain>
        <tissue evidence="1">Leaves</tissue>
    </source>
</reference>
<accession>A0A445B4K2</accession>